<sequence length="158" mass="17935">MQAKDDTVAFINKEKPSKKMYDRLLNLASGALAKKEFKQEKSNFWEEPYRQASVWKPYADGRTPIPDLEICICSLGFYFGFPFANQTAVYRSATYLAKDDTVASINKEKPSTKMYDRLLNLASGTLAESSSKRNQISRMNHIGRHVYGNPVLIGELQI</sequence>
<evidence type="ECO:0000313" key="2">
    <source>
        <dbReference type="Proteomes" id="UP000323000"/>
    </source>
</evidence>
<dbReference type="EMBL" id="VAHF01000238">
    <property type="protein sequence ID" value="TXG46304.1"/>
    <property type="molecule type" value="Genomic_DNA"/>
</dbReference>
<gene>
    <name evidence="1" type="ORF">EZV62_028197</name>
</gene>
<comment type="caution">
    <text evidence="1">The sequence shown here is derived from an EMBL/GenBank/DDBJ whole genome shotgun (WGS) entry which is preliminary data.</text>
</comment>
<proteinExistence type="predicted"/>
<evidence type="ECO:0000313" key="1">
    <source>
        <dbReference type="EMBL" id="TXG46304.1"/>
    </source>
</evidence>
<accession>A0A5C7GNE1</accession>
<reference evidence="2" key="1">
    <citation type="journal article" date="2019" name="Gigascience">
        <title>De novo genome assembly of the endangered Acer yangbiense, a plant species with extremely small populations endemic to Yunnan Province, China.</title>
        <authorList>
            <person name="Yang J."/>
            <person name="Wariss H.M."/>
            <person name="Tao L."/>
            <person name="Zhang R."/>
            <person name="Yun Q."/>
            <person name="Hollingsworth P."/>
            <person name="Dao Z."/>
            <person name="Luo G."/>
            <person name="Guo H."/>
            <person name="Ma Y."/>
            <person name="Sun W."/>
        </authorList>
    </citation>
    <scope>NUCLEOTIDE SEQUENCE [LARGE SCALE GENOMIC DNA]</scope>
    <source>
        <strain evidence="2">cv. Malutang</strain>
    </source>
</reference>
<organism evidence="1 2">
    <name type="scientific">Acer yangbiense</name>
    <dbReference type="NCBI Taxonomy" id="1000413"/>
    <lineage>
        <taxon>Eukaryota</taxon>
        <taxon>Viridiplantae</taxon>
        <taxon>Streptophyta</taxon>
        <taxon>Embryophyta</taxon>
        <taxon>Tracheophyta</taxon>
        <taxon>Spermatophyta</taxon>
        <taxon>Magnoliopsida</taxon>
        <taxon>eudicotyledons</taxon>
        <taxon>Gunneridae</taxon>
        <taxon>Pentapetalae</taxon>
        <taxon>rosids</taxon>
        <taxon>malvids</taxon>
        <taxon>Sapindales</taxon>
        <taxon>Sapindaceae</taxon>
        <taxon>Hippocastanoideae</taxon>
        <taxon>Acereae</taxon>
        <taxon>Acer</taxon>
    </lineage>
</organism>
<keyword evidence="2" id="KW-1185">Reference proteome</keyword>
<dbReference type="Proteomes" id="UP000323000">
    <property type="component" value="Unassembled WGS sequence"/>
</dbReference>
<name>A0A5C7GNE1_9ROSI</name>
<dbReference type="AlphaFoldDB" id="A0A5C7GNE1"/>
<protein>
    <submittedName>
        <fullName evidence="1">Uncharacterized protein</fullName>
    </submittedName>
</protein>